<keyword evidence="2" id="KW-0378">Hydrolase</keyword>
<evidence type="ECO:0000313" key="2">
    <source>
        <dbReference type="EMBL" id="GAA5166123.1"/>
    </source>
</evidence>
<protein>
    <submittedName>
        <fullName evidence="2">Alpha/beta fold hydrolase</fullName>
    </submittedName>
</protein>
<comment type="caution">
    <text evidence="2">The sequence shown here is derived from an EMBL/GenBank/DDBJ whole genome shotgun (WGS) entry which is preliminary data.</text>
</comment>
<keyword evidence="1" id="KW-0472">Membrane</keyword>
<organism evidence="2 3">
    <name type="scientific">Pseudonocardia eucalypti</name>
    <dbReference type="NCBI Taxonomy" id="648755"/>
    <lineage>
        <taxon>Bacteria</taxon>
        <taxon>Bacillati</taxon>
        <taxon>Actinomycetota</taxon>
        <taxon>Actinomycetes</taxon>
        <taxon>Pseudonocardiales</taxon>
        <taxon>Pseudonocardiaceae</taxon>
        <taxon>Pseudonocardia</taxon>
    </lineage>
</organism>
<evidence type="ECO:0000256" key="1">
    <source>
        <dbReference type="SAM" id="Phobius"/>
    </source>
</evidence>
<name>A0ABP9QR16_9PSEU</name>
<keyword evidence="3" id="KW-1185">Reference proteome</keyword>
<feature type="transmembrane region" description="Helical" evidence="1">
    <location>
        <begin position="12"/>
        <end position="35"/>
    </location>
</feature>
<dbReference type="InterPro" id="IPR029058">
    <property type="entry name" value="AB_hydrolase_fold"/>
</dbReference>
<dbReference type="GO" id="GO:0016787">
    <property type="term" value="F:hydrolase activity"/>
    <property type="evidence" value="ECO:0007669"/>
    <property type="project" value="UniProtKB-KW"/>
</dbReference>
<proteinExistence type="predicted"/>
<keyword evidence="1" id="KW-1133">Transmembrane helix</keyword>
<gene>
    <name evidence="2" type="ORF">GCM10023321_57030</name>
</gene>
<reference evidence="3" key="1">
    <citation type="journal article" date="2019" name="Int. J. Syst. Evol. Microbiol.">
        <title>The Global Catalogue of Microorganisms (GCM) 10K type strain sequencing project: providing services to taxonomists for standard genome sequencing and annotation.</title>
        <authorList>
            <consortium name="The Broad Institute Genomics Platform"/>
            <consortium name="The Broad Institute Genome Sequencing Center for Infectious Disease"/>
            <person name="Wu L."/>
            <person name="Ma J."/>
        </authorList>
    </citation>
    <scope>NUCLEOTIDE SEQUENCE [LARGE SCALE GENOMIC DNA]</scope>
    <source>
        <strain evidence="3">JCM 18303</strain>
    </source>
</reference>
<sequence>MVSERRRGFRAAGVTGLVVLALAGVAVVGLCWWGAAQQITPSRGTHSETVLAVRDAPAGRHVVITANNPSASRPGTYWLSWDGGAARVGTVLAQTPGSVERPLLGGSTPTLGTAVYVSAPMPSDPKTTLGLDYAEVMVPTELGPAPAWLVPAGDAWVIAVHGQNGRRKALAPSAPALHRIGLSLLYVTYRNDEGAPASPDGLLHLGGSEWRDVESAVRYAFDHGARRVALFGQSNGGQIVGQFLARSPLAGRVSAVLLDCPTSSMPRVAEYVGGEQMGMPDVLVGLVNRIIDWRTGQRMDQLDLLSYPPAYRPPTLLLQGAADREAPPAMNRDLAALGPRIGWPIQYEEFPGAEHTQTWNADSTRYERLVTSFFTRNLINTR</sequence>
<keyword evidence="1" id="KW-0812">Transmembrane</keyword>
<dbReference type="EMBL" id="BAABJP010000031">
    <property type="protein sequence ID" value="GAA5166123.1"/>
    <property type="molecule type" value="Genomic_DNA"/>
</dbReference>
<dbReference type="Proteomes" id="UP001428817">
    <property type="component" value="Unassembled WGS sequence"/>
</dbReference>
<accession>A0ABP9QR16</accession>
<dbReference type="RefSeq" id="WP_185064888.1">
    <property type="nucleotide sequence ID" value="NZ_BAABJP010000031.1"/>
</dbReference>
<dbReference type="Gene3D" id="3.40.50.1820">
    <property type="entry name" value="alpha/beta hydrolase"/>
    <property type="match status" value="1"/>
</dbReference>
<evidence type="ECO:0000313" key="3">
    <source>
        <dbReference type="Proteomes" id="UP001428817"/>
    </source>
</evidence>
<dbReference type="SUPFAM" id="SSF53474">
    <property type="entry name" value="alpha/beta-Hydrolases"/>
    <property type="match status" value="1"/>
</dbReference>